<evidence type="ECO:0000259" key="4">
    <source>
        <dbReference type="Pfam" id="PF18052"/>
    </source>
</evidence>
<dbReference type="Pfam" id="PF25019">
    <property type="entry name" value="LRR_R13L1-DRL21"/>
    <property type="match status" value="1"/>
</dbReference>
<dbReference type="SUPFAM" id="SSF52058">
    <property type="entry name" value="L domain-like"/>
    <property type="match status" value="2"/>
</dbReference>
<reference evidence="6" key="1">
    <citation type="submission" date="2023-07" db="EMBL/GenBank/DDBJ databases">
        <title>draft genome sequence of fig (Ficus carica).</title>
        <authorList>
            <person name="Takahashi T."/>
            <person name="Nishimura K."/>
        </authorList>
    </citation>
    <scope>NUCLEOTIDE SEQUENCE</scope>
</reference>
<feature type="domain" description="R13L1/DRL21-like LRR repeat region" evidence="5">
    <location>
        <begin position="286"/>
        <end position="411"/>
    </location>
</feature>
<evidence type="ECO:0000313" key="6">
    <source>
        <dbReference type="EMBL" id="GMN59175.1"/>
    </source>
</evidence>
<organism evidence="6 7">
    <name type="scientific">Ficus carica</name>
    <name type="common">Common fig</name>
    <dbReference type="NCBI Taxonomy" id="3494"/>
    <lineage>
        <taxon>Eukaryota</taxon>
        <taxon>Viridiplantae</taxon>
        <taxon>Streptophyta</taxon>
        <taxon>Embryophyta</taxon>
        <taxon>Tracheophyta</taxon>
        <taxon>Spermatophyta</taxon>
        <taxon>Magnoliopsida</taxon>
        <taxon>eudicotyledons</taxon>
        <taxon>Gunneridae</taxon>
        <taxon>Pentapetalae</taxon>
        <taxon>rosids</taxon>
        <taxon>fabids</taxon>
        <taxon>Rosales</taxon>
        <taxon>Moraceae</taxon>
        <taxon>Ficeae</taxon>
        <taxon>Ficus</taxon>
    </lineage>
</organism>
<dbReference type="GO" id="GO:0006952">
    <property type="term" value="P:defense response"/>
    <property type="evidence" value="ECO:0007669"/>
    <property type="project" value="UniProtKB-KW"/>
</dbReference>
<evidence type="ECO:0000313" key="7">
    <source>
        <dbReference type="Proteomes" id="UP001187192"/>
    </source>
</evidence>
<evidence type="ECO:0000256" key="2">
    <source>
        <dbReference type="ARBA" id="ARBA00022741"/>
    </source>
</evidence>
<dbReference type="Gene3D" id="3.80.10.10">
    <property type="entry name" value="Ribonuclease Inhibitor"/>
    <property type="match status" value="2"/>
</dbReference>
<keyword evidence="7" id="KW-1185">Reference proteome</keyword>
<dbReference type="AlphaFoldDB" id="A0AA88DPP5"/>
<dbReference type="InterPro" id="IPR032675">
    <property type="entry name" value="LRR_dom_sf"/>
</dbReference>
<comment type="caution">
    <text evidence="6">The sequence shown here is derived from an EMBL/GenBank/DDBJ whole genome shotgun (WGS) entry which is preliminary data.</text>
</comment>
<accession>A0AA88DPP5</accession>
<dbReference type="Pfam" id="PF18052">
    <property type="entry name" value="Rx_N"/>
    <property type="match status" value="1"/>
</dbReference>
<dbReference type="InterPro" id="IPR041118">
    <property type="entry name" value="Rx_N"/>
</dbReference>
<dbReference type="Proteomes" id="UP001187192">
    <property type="component" value="Unassembled WGS sequence"/>
</dbReference>
<sequence>MAAEMVGGALLSSFLNVLFDRLATKEVVDLFQGKKVIANLLAELKIRLLSANSLLNDAEEKQFTDPNVKNWIEELKEVLYKADHVMDKINTKALRRKVKEGESGSKVSKIFMSLPKLYSVFDNTVKFEIQEILDRLKLLLDQNNSLGLKEGVRGKQLQLGSHAPLQSSKNGESILHMHDLVHDLAIRTSALPLSIVSLYKPTLMPKNLQEKLQRGGDFLRVLSLSQSSIMELPDSIGNLKHLRLINLRHLVITDTALKQMPPHICNLTNLQTLSNFILGENSVSRIKELGALPHLHGSLCISGLKNVVDVGDVLEADLKNKECLTELVLQWNGGETNDTLKEREVLNALEPHRKLKKLIIEGYRGTIFPDWVANQSFGDMVEVRLRDCRNCCLLPPFGQLPSLRELEIRGMYVSSIENECFGASLTMLFPSLERLSMSDMSVLERWPTGANQEVGLFPRLKHIHLRSCNKLNVGLPAGCLSSLKSIEIWNCNTMVGVVPASQEIGNAFPSLESIDLRLCDNLESFSEMGLPSNLKRLEIVICEKLMANRKNWNLQRLSNLQTLRLRGCEELLVNSFPEEGLLPSALTNFMIASFSNLKALNGKGFQHLTSLQKLAIIECRRLESLPEEGLPLSLSTLRIVGCPLLSERCERETGEDWPKIQHIPTAEIGGK</sequence>
<dbReference type="EMBL" id="BTGU01000084">
    <property type="protein sequence ID" value="GMN59175.1"/>
    <property type="molecule type" value="Genomic_DNA"/>
</dbReference>
<evidence type="ECO:0000259" key="5">
    <source>
        <dbReference type="Pfam" id="PF25019"/>
    </source>
</evidence>
<protein>
    <recommendedName>
        <fullName evidence="8">Rx N-terminal domain-containing protein</fullName>
    </recommendedName>
</protein>
<feature type="domain" description="Disease resistance N-terminal" evidence="4">
    <location>
        <begin position="11"/>
        <end position="102"/>
    </location>
</feature>
<dbReference type="PANTHER" id="PTHR47186">
    <property type="entry name" value="LEUCINE-RICH REPEAT-CONTAINING PROTEIN 57"/>
    <property type="match status" value="1"/>
</dbReference>
<evidence type="ECO:0000256" key="1">
    <source>
        <dbReference type="ARBA" id="ARBA00022737"/>
    </source>
</evidence>
<dbReference type="GO" id="GO:0000166">
    <property type="term" value="F:nucleotide binding"/>
    <property type="evidence" value="ECO:0007669"/>
    <property type="project" value="UniProtKB-KW"/>
</dbReference>
<gene>
    <name evidence="6" type="ORF">TIFTF001_028263</name>
</gene>
<dbReference type="Gene3D" id="1.20.5.4130">
    <property type="match status" value="1"/>
</dbReference>
<evidence type="ECO:0008006" key="8">
    <source>
        <dbReference type="Google" id="ProtNLM"/>
    </source>
</evidence>
<keyword evidence="3" id="KW-0611">Plant defense</keyword>
<dbReference type="PANTHER" id="PTHR47186:SF18">
    <property type="entry name" value="RX N-TERMINAL DOMAIN-CONTAINING PROTEIN"/>
    <property type="match status" value="1"/>
</dbReference>
<proteinExistence type="predicted"/>
<keyword evidence="2" id="KW-0547">Nucleotide-binding</keyword>
<dbReference type="InterPro" id="IPR056789">
    <property type="entry name" value="LRR_R13L1-DRL21"/>
</dbReference>
<name>A0AA88DPP5_FICCA</name>
<keyword evidence="1" id="KW-0677">Repeat</keyword>
<evidence type="ECO:0000256" key="3">
    <source>
        <dbReference type="ARBA" id="ARBA00022821"/>
    </source>
</evidence>